<dbReference type="PANTHER" id="PTHR12689">
    <property type="entry name" value="A1 CISTRON SPLICING FACTOR AAR2-RELATED"/>
    <property type="match status" value="1"/>
</dbReference>
<proteinExistence type="inferred from homology"/>
<dbReference type="InterPro" id="IPR033647">
    <property type="entry name" value="Aar2_N"/>
</dbReference>
<dbReference type="AlphaFoldDB" id="A0AAV1UCZ1"/>
<evidence type="ECO:0008006" key="6">
    <source>
        <dbReference type="Google" id="ProtNLM"/>
    </source>
</evidence>
<dbReference type="EMBL" id="CAKLBY020000172">
    <property type="protein sequence ID" value="CAK7931168.1"/>
    <property type="molecule type" value="Genomic_DNA"/>
</dbReference>
<dbReference type="FunFam" id="2.60.34.20:FF:000001">
    <property type="entry name" value="protein AAR2 homolog"/>
    <property type="match status" value="1"/>
</dbReference>
<evidence type="ECO:0000313" key="4">
    <source>
        <dbReference type="EMBL" id="CAK7931168.1"/>
    </source>
</evidence>
<accession>A0AAV1UCZ1</accession>
<dbReference type="Pfam" id="PF05282">
    <property type="entry name" value="AAR2"/>
    <property type="match status" value="1"/>
</dbReference>
<protein>
    <recommendedName>
        <fullName evidence="6">AAR2 protein</fullName>
    </recommendedName>
</protein>
<gene>
    <name evidence="4" type="ORF">PM001_LOCUS16318</name>
</gene>
<dbReference type="InterPro" id="IPR007946">
    <property type="entry name" value="AAR2"/>
</dbReference>
<comment type="caution">
    <text evidence="4">The sequence shown here is derived from an EMBL/GenBank/DDBJ whole genome shotgun (WGS) entry which is preliminary data.</text>
</comment>
<evidence type="ECO:0000313" key="5">
    <source>
        <dbReference type="Proteomes" id="UP001162060"/>
    </source>
</evidence>
<dbReference type="Gene3D" id="2.60.34.20">
    <property type="match status" value="1"/>
</dbReference>
<dbReference type="CDD" id="cd13778">
    <property type="entry name" value="Aar2_C"/>
    <property type="match status" value="1"/>
</dbReference>
<dbReference type="Pfam" id="PF20981">
    <property type="entry name" value="AAR2_1st"/>
    <property type="match status" value="1"/>
</dbReference>
<evidence type="ECO:0000256" key="1">
    <source>
        <dbReference type="ARBA" id="ARBA00006281"/>
    </source>
</evidence>
<feature type="domain" description="AAR2 N-terminal" evidence="3">
    <location>
        <begin position="37"/>
        <end position="165"/>
    </location>
</feature>
<dbReference type="CDD" id="cd13777">
    <property type="entry name" value="Aar2_N"/>
    <property type="match status" value="1"/>
</dbReference>
<dbReference type="Gene3D" id="1.25.40.550">
    <property type="entry name" value="Aar2, C-terminal domain-like"/>
    <property type="match status" value="1"/>
</dbReference>
<reference evidence="4" key="1">
    <citation type="submission" date="2024-01" db="EMBL/GenBank/DDBJ databases">
        <authorList>
            <person name="Webb A."/>
        </authorList>
    </citation>
    <scope>NUCLEOTIDE SEQUENCE</scope>
    <source>
        <strain evidence="4">Pm1</strain>
    </source>
</reference>
<dbReference type="Proteomes" id="UP001162060">
    <property type="component" value="Unassembled WGS sequence"/>
</dbReference>
<name>A0AAV1UCZ1_9STRA</name>
<dbReference type="GO" id="GO:0000244">
    <property type="term" value="P:spliceosomal tri-snRNP complex assembly"/>
    <property type="evidence" value="ECO:0007669"/>
    <property type="project" value="TreeGrafter"/>
</dbReference>
<evidence type="ECO:0000259" key="2">
    <source>
        <dbReference type="Pfam" id="PF05282"/>
    </source>
</evidence>
<organism evidence="4 5">
    <name type="scientific">Peronospora matthiolae</name>
    <dbReference type="NCBI Taxonomy" id="2874970"/>
    <lineage>
        <taxon>Eukaryota</taxon>
        <taxon>Sar</taxon>
        <taxon>Stramenopiles</taxon>
        <taxon>Oomycota</taxon>
        <taxon>Peronosporomycetes</taxon>
        <taxon>Peronosporales</taxon>
        <taxon>Peronosporaceae</taxon>
        <taxon>Peronospora</taxon>
    </lineage>
</organism>
<dbReference type="InterPro" id="IPR038514">
    <property type="entry name" value="AAR2_C_sf"/>
</dbReference>
<dbReference type="InterPro" id="IPR038516">
    <property type="entry name" value="AAR2_N_sf"/>
</dbReference>
<dbReference type="InterPro" id="IPR033648">
    <property type="entry name" value="AAR2_C"/>
</dbReference>
<evidence type="ECO:0000259" key="3">
    <source>
        <dbReference type="Pfam" id="PF20981"/>
    </source>
</evidence>
<comment type="similarity">
    <text evidence="1">Belongs to the AAR2 family.</text>
</comment>
<sequence>MHEPSSSTADLFARVLQDAEQKALSSVDAADKRSAIGGFLVCLDVPEATEFGVDYEVFRTGSKFQGVKFLPLGIHFVLFRSREQEHGIRQGFFIHIERHAQVVVREWSPEEEELGPPRPRVNVENIERAVLSFQLDSGLGPYPNQHLKTWQRLSNFISPFVLKHCGVSFGGILLPGDAVDDTSTTSPTQENAIASFPDLPRTVRFTSLRKTRPALVAAARTTYHLDRSERLDELIEEQYDGDWKNLLGELQLSFVLFLQLSSLAAFEQWKEFVALLSSCERALSARLSLFVAFVRLLQTQLKQIPQDFFHDETTRRNFLSPCLVSLLELIDDDEAPDQLRQKARQLRQLLAQRFHWDFSAELETDEFAPVVVSTEELARAAAVHTDNRADDESPSVTQTAVSLITTQEQRRIQREEDERMNVAIAAAFLAGCIKPS</sequence>
<dbReference type="PANTHER" id="PTHR12689:SF4">
    <property type="entry name" value="PROTEIN AAR2 HOMOLOG"/>
    <property type="match status" value="1"/>
</dbReference>
<feature type="domain" description="AAR2 C-terminal" evidence="2">
    <location>
        <begin position="208"/>
        <end position="359"/>
    </location>
</feature>